<evidence type="ECO:0000256" key="7">
    <source>
        <dbReference type="ARBA" id="ARBA00023242"/>
    </source>
</evidence>
<evidence type="ECO:0000256" key="3">
    <source>
        <dbReference type="ARBA" id="ARBA00022723"/>
    </source>
</evidence>
<proteinExistence type="inferred from homology"/>
<evidence type="ECO:0000256" key="1">
    <source>
        <dbReference type="ARBA" id="ARBA00004604"/>
    </source>
</evidence>
<feature type="binding site" evidence="9">
    <location>
        <position position="97"/>
    </location>
    <ligand>
        <name>Zn(2+)</name>
        <dbReference type="ChEBI" id="CHEBI:29105"/>
        <label>2</label>
    </ligand>
</feature>
<dbReference type="GO" id="GO:0008270">
    <property type="term" value="F:zinc ion binding"/>
    <property type="evidence" value="ECO:0007669"/>
    <property type="project" value="UniProtKB-KW"/>
</dbReference>
<keyword evidence="7 8" id="KW-0539">Nucleus</keyword>
<comment type="subcellular location">
    <subcellularLocation>
        <location evidence="1">Nucleus</location>
        <location evidence="1">Nucleolus</location>
    </subcellularLocation>
</comment>
<dbReference type="InParanoid" id="N1JJH1"/>
<evidence type="ECO:0000313" key="13">
    <source>
        <dbReference type="Proteomes" id="UP000015441"/>
    </source>
</evidence>
<dbReference type="PIRSF" id="PIRSF005586">
    <property type="entry name" value="RNApol_RpoM"/>
    <property type="match status" value="1"/>
</dbReference>
<comment type="caution">
    <text evidence="12">The sequence shown here is derived from an EMBL/GenBank/DDBJ whole genome shotgun (WGS) entry which is preliminary data.</text>
</comment>
<keyword evidence="6 8" id="KW-0804">Transcription</keyword>
<protein>
    <recommendedName>
        <fullName evidence="8">DNA-directed RNA polymerase subunit</fullName>
    </recommendedName>
</protein>
<dbReference type="OrthoDB" id="10056816at2759"/>
<feature type="binding site" evidence="9">
    <location>
        <position position="30"/>
    </location>
    <ligand>
        <name>Zn(2+)</name>
        <dbReference type="ChEBI" id="CHEBI:29105"/>
        <label>1</label>
    </ligand>
</feature>
<dbReference type="CDD" id="cd10507">
    <property type="entry name" value="Zn-ribbon_RPA12"/>
    <property type="match status" value="1"/>
</dbReference>
<feature type="binding site" evidence="9">
    <location>
        <position position="27"/>
    </location>
    <ligand>
        <name>Zn(2+)</name>
        <dbReference type="ChEBI" id="CHEBI:29105"/>
        <label>1</label>
    </ligand>
</feature>
<feature type="binding site" evidence="9">
    <location>
        <position position="100"/>
    </location>
    <ligand>
        <name>Zn(2+)</name>
        <dbReference type="ChEBI" id="CHEBI:29105"/>
        <label>2</label>
    </ligand>
</feature>
<dbReference type="AlphaFoldDB" id="N1JJH1"/>
<organism evidence="12 13">
    <name type="scientific">Blumeria graminis f. sp. hordei (strain DH14)</name>
    <name type="common">Barley powdery mildew</name>
    <name type="synonym">Oidium monilioides f. sp. hordei</name>
    <dbReference type="NCBI Taxonomy" id="546991"/>
    <lineage>
        <taxon>Eukaryota</taxon>
        <taxon>Fungi</taxon>
        <taxon>Dikarya</taxon>
        <taxon>Ascomycota</taxon>
        <taxon>Pezizomycotina</taxon>
        <taxon>Leotiomycetes</taxon>
        <taxon>Erysiphales</taxon>
        <taxon>Erysiphaceae</taxon>
        <taxon>Blumeria</taxon>
        <taxon>Blumeria hordei</taxon>
    </lineage>
</organism>
<dbReference type="PANTHER" id="PTHR11239:SF14">
    <property type="entry name" value="DNA-DIRECTED RNA POLYMERASE I SUBUNIT RPA12"/>
    <property type="match status" value="1"/>
</dbReference>
<dbReference type="PROSITE" id="PS01030">
    <property type="entry name" value="RNA_POL_M_15KD"/>
    <property type="match status" value="1"/>
</dbReference>
<evidence type="ECO:0000259" key="11">
    <source>
        <dbReference type="PROSITE" id="PS51133"/>
    </source>
</evidence>
<evidence type="ECO:0000256" key="8">
    <source>
        <dbReference type="PIRNR" id="PIRNR005586"/>
    </source>
</evidence>
<dbReference type="InterPro" id="IPR001222">
    <property type="entry name" value="Znf_TFIIS"/>
</dbReference>
<reference evidence="12 13" key="1">
    <citation type="journal article" date="2010" name="Science">
        <title>Genome expansion and gene loss in powdery mildew fungi reveal tradeoffs in extreme parasitism.</title>
        <authorList>
            <person name="Spanu P.D."/>
            <person name="Abbott J.C."/>
            <person name="Amselem J."/>
            <person name="Burgis T.A."/>
            <person name="Soanes D.M."/>
            <person name="Stueber K."/>
            <person name="Ver Loren van Themaat E."/>
            <person name="Brown J.K.M."/>
            <person name="Butcher S.A."/>
            <person name="Gurr S.J."/>
            <person name="Lebrun M.-H."/>
            <person name="Ridout C.J."/>
            <person name="Schulze-Lefert P."/>
            <person name="Talbot N.J."/>
            <person name="Ahmadinejad N."/>
            <person name="Ametz C."/>
            <person name="Barton G.R."/>
            <person name="Benjdia M."/>
            <person name="Bidzinski P."/>
            <person name="Bindschedler L.V."/>
            <person name="Both M."/>
            <person name="Brewer M.T."/>
            <person name="Cadle-Davidson L."/>
            <person name="Cadle-Davidson M.M."/>
            <person name="Collemare J."/>
            <person name="Cramer R."/>
            <person name="Frenkel O."/>
            <person name="Godfrey D."/>
            <person name="Harriman J."/>
            <person name="Hoede C."/>
            <person name="King B.C."/>
            <person name="Klages S."/>
            <person name="Kleemann J."/>
            <person name="Knoll D."/>
            <person name="Koti P.S."/>
            <person name="Kreplak J."/>
            <person name="Lopez-Ruiz F.J."/>
            <person name="Lu X."/>
            <person name="Maekawa T."/>
            <person name="Mahanil S."/>
            <person name="Micali C."/>
            <person name="Milgroom M.G."/>
            <person name="Montana G."/>
            <person name="Noir S."/>
            <person name="O'Connell R.J."/>
            <person name="Oberhaensli S."/>
            <person name="Parlange F."/>
            <person name="Pedersen C."/>
            <person name="Quesneville H."/>
            <person name="Reinhardt R."/>
            <person name="Rott M."/>
            <person name="Sacristan S."/>
            <person name="Schmidt S.M."/>
            <person name="Schoen M."/>
            <person name="Skamnioti P."/>
            <person name="Sommer H."/>
            <person name="Stephens A."/>
            <person name="Takahara H."/>
            <person name="Thordal-Christensen H."/>
            <person name="Vigouroux M."/>
            <person name="Wessling R."/>
            <person name="Wicker T."/>
            <person name="Panstruga R."/>
        </authorList>
    </citation>
    <scope>NUCLEOTIDE SEQUENCE [LARGE SCALE GENOMIC DNA]</scope>
    <source>
        <strain evidence="12">DH14</strain>
    </source>
</reference>
<accession>N1JJH1</accession>
<evidence type="ECO:0000256" key="5">
    <source>
        <dbReference type="ARBA" id="ARBA00022833"/>
    </source>
</evidence>
<feature type="domain" description="TFIIS-type" evidence="11">
    <location>
        <begin position="93"/>
        <end position="132"/>
    </location>
</feature>
<keyword evidence="4 10" id="KW-0863">Zinc-finger</keyword>
<name>N1JJH1_BLUG1</name>
<dbReference type="GO" id="GO:0003899">
    <property type="term" value="F:DNA-directed RNA polymerase activity"/>
    <property type="evidence" value="ECO:0007669"/>
    <property type="project" value="InterPro"/>
</dbReference>
<dbReference type="HOGENOM" id="CLU_093932_1_1_1"/>
<feature type="zinc finger region" description="C4-type" evidence="10">
    <location>
        <begin position="27"/>
        <end position="47"/>
    </location>
</feature>
<dbReference type="SMART" id="SM00440">
    <property type="entry name" value="ZnF_C2C2"/>
    <property type="match status" value="1"/>
</dbReference>
<dbReference type="eggNOG" id="KOG2907">
    <property type="taxonomic scope" value="Eukaryota"/>
</dbReference>
<dbReference type="FunCoup" id="N1JJH1">
    <property type="interactions" value="644"/>
</dbReference>
<sequence>MRYIDTELQNFYTQLVFFSDIMAPNFCSDCGNILSLSVESEILCRCCGARNSNTNCFATTLTTTQNFPSRLREILTSQTQELTAKDFESTRIIERECPECQAKVMTWSEAQLRSADEGSTIFYRCVCGYRSKEDN</sequence>
<dbReference type="Gene3D" id="2.20.25.10">
    <property type="match status" value="1"/>
</dbReference>
<evidence type="ECO:0000256" key="4">
    <source>
        <dbReference type="ARBA" id="ARBA00022771"/>
    </source>
</evidence>
<evidence type="ECO:0000256" key="10">
    <source>
        <dbReference type="PIRSR" id="PIRSR005586-2"/>
    </source>
</evidence>
<keyword evidence="3 9" id="KW-0479">Metal-binding</keyword>
<dbReference type="InterPro" id="IPR012164">
    <property type="entry name" value="Rpa12/Rpb9/Rpc10/TFS"/>
</dbReference>
<gene>
    <name evidence="12" type="ORF">BGHDH14_bgh05220</name>
</gene>
<feature type="binding site" evidence="9">
    <location>
        <position position="125"/>
    </location>
    <ligand>
        <name>Zn(2+)</name>
        <dbReference type="ChEBI" id="CHEBI:29105"/>
        <label>2</label>
    </ligand>
</feature>
<evidence type="ECO:0000256" key="2">
    <source>
        <dbReference type="ARBA" id="ARBA00022478"/>
    </source>
</evidence>
<evidence type="ECO:0000256" key="6">
    <source>
        <dbReference type="ARBA" id="ARBA00023163"/>
    </source>
</evidence>
<feature type="binding site" evidence="9">
    <location>
        <position position="47"/>
    </location>
    <ligand>
        <name>Zn(2+)</name>
        <dbReference type="ChEBI" id="CHEBI:29105"/>
        <label>1</label>
    </ligand>
</feature>
<dbReference type="STRING" id="546991.N1JJH1"/>
<comment type="function">
    <text evidence="8">DNA-dependent RNA polymerase catalyzes the transcription of DNA into RNA using the four ribonucleoside triphosphates as substrates.</text>
</comment>
<evidence type="ECO:0000313" key="12">
    <source>
        <dbReference type="EMBL" id="CCU79066.1"/>
    </source>
</evidence>
<keyword evidence="13" id="KW-1185">Reference proteome</keyword>
<dbReference type="GO" id="GO:0003676">
    <property type="term" value="F:nucleic acid binding"/>
    <property type="evidence" value="ECO:0007669"/>
    <property type="project" value="InterPro"/>
</dbReference>
<dbReference type="Proteomes" id="UP000015441">
    <property type="component" value="Unassembled WGS sequence"/>
</dbReference>
<feature type="binding site" evidence="9">
    <location>
        <position position="127"/>
    </location>
    <ligand>
        <name>Zn(2+)</name>
        <dbReference type="ChEBI" id="CHEBI:29105"/>
        <label>2</label>
    </ligand>
</feature>
<dbReference type="InterPro" id="IPR019761">
    <property type="entry name" value="DNA-dir_RNA_pol-M_15_CS"/>
</dbReference>
<dbReference type="EMBL" id="CAUH01004234">
    <property type="protein sequence ID" value="CCU79066.1"/>
    <property type="molecule type" value="Genomic_DNA"/>
</dbReference>
<keyword evidence="2 8" id="KW-0240">DNA-directed RNA polymerase</keyword>
<dbReference type="GO" id="GO:0006363">
    <property type="term" value="P:termination of RNA polymerase I transcription"/>
    <property type="evidence" value="ECO:0007669"/>
    <property type="project" value="TreeGrafter"/>
</dbReference>
<dbReference type="Pfam" id="PF01096">
    <property type="entry name" value="Zn_ribbon_TFIIS"/>
    <property type="match status" value="1"/>
</dbReference>
<dbReference type="PANTHER" id="PTHR11239">
    <property type="entry name" value="DNA-DIRECTED RNA POLYMERASE"/>
    <property type="match status" value="1"/>
</dbReference>
<comment type="similarity">
    <text evidence="8">Belongs to the archaeal rpoM/eukaryotic RPA12/RPB9/RPC11 RNA polymerase family.</text>
</comment>
<feature type="binding site" evidence="9">
    <location>
        <position position="44"/>
    </location>
    <ligand>
        <name>Zn(2+)</name>
        <dbReference type="ChEBI" id="CHEBI:29105"/>
        <label>1</label>
    </ligand>
</feature>
<dbReference type="SUPFAM" id="SSF57783">
    <property type="entry name" value="Zinc beta-ribbon"/>
    <property type="match status" value="1"/>
</dbReference>
<keyword evidence="5 9" id="KW-0862">Zinc</keyword>
<dbReference type="InterPro" id="IPR034004">
    <property type="entry name" value="Zn_ribbon_RPA12_C"/>
</dbReference>
<dbReference type="GO" id="GO:0005736">
    <property type="term" value="C:RNA polymerase I complex"/>
    <property type="evidence" value="ECO:0007669"/>
    <property type="project" value="TreeGrafter"/>
</dbReference>
<evidence type="ECO:0000256" key="9">
    <source>
        <dbReference type="PIRSR" id="PIRSR005586-1"/>
    </source>
</evidence>
<dbReference type="PROSITE" id="PS51133">
    <property type="entry name" value="ZF_TFIIS_2"/>
    <property type="match status" value="1"/>
</dbReference>